<evidence type="ECO:0000259" key="2">
    <source>
        <dbReference type="PROSITE" id="PS50053"/>
    </source>
</evidence>
<feature type="domain" description="Ubiquitin-like" evidence="2">
    <location>
        <begin position="1"/>
        <end position="42"/>
    </location>
</feature>
<dbReference type="GO" id="GO:0031593">
    <property type="term" value="F:polyubiquitin modification-dependent protein binding"/>
    <property type="evidence" value="ECO:0007669"/>
    <property type="project" value="TreeGrafter"/>
</dbReference>
<dbReference type="InterPro" id="IPR000626">
    <property type="entry name" value="Ubiquitin-like_dom"/>
</dbReference>
<evidence type="ECO:0000313" key="4">
    <source>
        <dbReference type="Proteomes" id="UP000838756"/>
    </source>
</evidence>
<evidence type="ECO:0000256" key="1">
    <source>
        <dbReference type="SAM" id="MobiDB-lite"/>
    </source>
</evidence>
<feature type="region of interest" description="Disordered" evidence="1">
    <location>
        <begin position="54"/>
        <end position="80"/>
    </location>
</feature>
<feature type="compositionally biased region" description="Basic and acidic residues" evidence="1">
    <location>
        <begin position="63"/>
        <end position="77"/>
    </location>
</feature>
<keyword evidence="4" id="KW-1185">Reference proteome</keyword>
<dbReference type="SUPFAM" id="SSF54236">
    <property type="entry name" value="Ubiquitin-like"/>
    <property type="match status" value="1"/>
</dbReference>
<dbReference type="GO" id="GO:0036503">
    <property type="term" value="P:ERAD pathway"/>
    <property type="evidence" value="ECO:0007669"/>
    <property type="project" value="TreeGrafter"/>
</dbReference>
<dbReference type="Proteomes" id="UP000838756">
    <property type="component" value="Unassembled WGS sequence"/>
</dbReference>
<dbReference type="GO" id="GO:0071818">
    <property type="term" value="C:BAT3 complex"/>
    <property type="evidence" value="ECO:0007669"/>
    <property type="project" value="TreeGrafter"/>
</dbReference>
<dbReference type="Gene3D" id="3.10.20.90">
    <property type="entry name" value="Phosphatidylinositol 3-kinase Catalytic Subunit, Chain A, domain 1"/>
    <property type="match status" value="1"/>
</dbReference>
<dbReference type="PROSITE" id="PS50053">
    <property type="entry name" value="UBIQUITIN_2"/>
    <property type="match status" value="1"/>
</dbReference>
<reference evidence="3" key="1">
    <citation type="submission" date="2022-03" db="EMBL/GenBank/DDBJ databases">
        <authorList>
            <person name="Lindestad O."/>
        </authorList>
    </citation>
    <scope>NUCLEOTIDE SEQUENCE</scope>
</reference>
<dbReference type="PANTHER" id="PTHR15204">
    <property type="entry name" value="LARGE PROLINE-RICH PROTEIN BAG6"/>
    <property type="match status" value="1"/>
</dbReference>
<accession>A0A8S4QUX4</accession>
<dbReference type="OrthoDB" id="1885901at2759"/>
<dbReference type="InterPro" id="IPR029071">
    <property type="entry name" value="Ubiquitin-like_domsf"/>
</dbReference>
<feature type="non-terminal residue" evidence="3">
    <location>
        <position position="1"/>
    </location>
</feature>
<proteinExistence type="predicted"/>
<comment type="caution">
    <text evidence="3">The sequence shown here is derived from an EMBL/GenBank/DDBJ whole genome shotgun (WGS) entry which is preliminary data.</text>
</comment>
<evidence type="ECO:0000313" key="3">
    <source>
        <dbReference type="EMBL" id="CAH2216721.1"/>
    </source>
</evidence>
<dbReference type="AlphaFoldDB" id="A0A8S4QUX4"/>
<dbReference type="EMBL" id="CAKXAJ010016533">
    <property type="protein sequence ID" value="CAH2216721.1"/>
    <property type="molecule type" value="Genomic_DNA"/>
</dbReference>
<dbReference type="Pfam" id="PF00240">
    <property type="entry name" value="ubiquitin"/>
    <property type="match status" value="1"/>
</dbReference>
<name>A0A8S4QUX4_9NEOP</name>
<sequence length="117" mass="13268">ITVGQLKEKVLEQMGIEIGLQRLIFCGRVLQDEKKLKEYAVKGKVVHMVQRAPPGVEGQPMTFRDRDRDQVSERERTNTFTSQSSIVMSVPISFSPVHFNPVTQQQITRLLASTLSK</sequence>
<dbReference type="PANTHER" id="PTHR15204:SF0">
    <property type="entry name" value="LARGE PROLINE-RICH PROTEIN BAG6"/>
    <property type="match status" value="1"/>
</dbReference>
<protein>
    <submittedName>
        <fullName evidence="3">Jg18148 protein</fullName>
    </submittedName>
</protein>
<organism evidence="3 4">
    <name type="scientific">Pararge aegeria aegeria</name>
    <dbReference type="NCBI Taxonomy" id="348720"/>
    <lineage>
        <taxon>Eukaryota</taxon>
        <taxon>Metazoa</taxon>
        <taxon>Ecdysozoa</taxon>
        <taxon>Arthropoda</taxon>
        <taxon>Hexapoda</taxon>
        <taxon>Insecta</taxon>
        <taxon>Pterygota</taxon>
        <taxon>Neoptera</taxon>
        <taxon>Endopterygota</taxon>
        <taxon>Lepidoptera</taxon>
        <taxon>Glossata</taxon>
        <taxon>Ditrysia</taxon>
        <taxon>Papilionoidea</taxon>
        <taxon>Nymphalidae</taxon>
        <taxon>Satyrinae</taxon>
        <taxon>Satyrini</taxon>
        <taxon>Parargina</taxon>
        <taxon>Pararge</taxon>
    </lineage>
</organism>
<dbReference type="GO" id="GO:0051787">
    <property type="term" value="F:misfolded protein binding"/>
    <property type="evidence" value="ECO:0007669"/>
    <property type="project" value="TreeGrafter"/>
</dbReference>
<gene>
    <name evidence="3" type="primary">jg18148</name>
    <name evidence="3" type="ORF">PAEG_LOCUS4686</name>
</gene>